<dbReference type="CDD" id="cd20354">
    <property type="entry name" value="Rcat_RBR_RNF14"/>
    <property type="match status" value="1"/>
</dbReference>
<name>A0A6I8RLH0_XENTR</name>
<dbReference type="GO" id="GO:0008270">
    <property type="term" value="F:zinc ion binding"/>
    <property type="evidence" value="ECO:0007669"/>
    <property type="project" value="UniProtKB-KW"/>
</dbReference>
<keyword evidence="5" id="KW-0863">Zinc-finger</keyword>
<dbReference type="InterPro" id="IPR047548">
    <property type="entry name" value="Rcat_RBR_RNF14"/>
</dbReference>
<accession>A0A6I8RLH0</accession>
<sequence>MDVLHEEYLEADAAGKKLLEKRYGKHMILKAVERKSTEWLETNTQQCPNCNASIQKDGGCNKMICRKCNKYFCWLCFAVLSTENPYDHFKDISSVATNIFYFLIVLQDVERR</sequence>
<dbReference type="PANTHER" id="PTHR11685">
    <property type="entry name" value="RBR FAMILY RING FINGER AND IBR DOMAIN-CONTAINING"/>
    <property type="match status" value="1"/>
</dbReference>
<evidence type="ECO:0000256" key="6">
    <source>
        <dbReference type="ARBA" id="ARBA00022786"/>
    </source>
</evidence>
<evidence type="ECO:0000313" key="9">
    <source>
        <dbReference type="Ensembl" id="ENSXETP00000086100"/>
    </source>
</evidence>
<dbReference type="GO" id="GO:0016567">
    <property type="term" value="P:protein ubiquitination"/>
    <property type="evidence" value="ECO:0007669"/>
    <property type="project" value="InterPro"/>
</dbReference>
<dbReference type="Bgee" id="ENSXETG00000040540">
    <property type="expression patterns" value="Expressed in testis and 4 other cell types or tissues"/>
</dbReference>
<dbReference type="GeneTree" id="ENSGT00940000154507"/>
<protein>
    <recommendedName>
        <fullName evidence="8">RING-type domain-containing protein</fullName>
    </recommendedName>
</protein>
<evidence type="ECO:0000259" key="8">
    <source>
        <dbReference type="PROSITE" id="PS51873"/>
    </source>
</evidence>
<dbReference type="Pfam" id="PF22191">
    <property type="entry name" value="IBR_1"/>
    <property type="match status" value="1"/>
</dbReference>
<dbReference type="Gene3D" id="1.20.120.1750">
    <property type="match status" value="1"/>
</dbReference>
<evidence type="ECO:0000256" key="2">
    <source>
        <dbReference type="ARBA" id="ARBA00022679"/>
    </source>
</evidence>
<dbReference type="SUPFAM" id="SSF57850">
    <property type="entry name" value="RING/U-box"/>
    <property type="match status" value="1"/>
</dbReference>
<dbReference type="InParanoid" id="A0A6I8RLH0"/>
<evidence type="ECO:0000256" key="4">
    <source>
        <dbReference type="ARBA" id="ARBA00022737"/>
    </source>
</evidence>
<organism evidence="9">
    <name type="scientific">Xenopus tropicalis</name>
    <name type="common">Western clawed frog</name>
    <name type="synonym">Silurana tropicalis</name>
    <dbReference type="NCBI Taxonomy" id="8364"/>
    <lineage>
        <taxon>Eukaryota</taxon>
        <taxon>Metazoa</taxon>
        <taxon>Chordata</taxon>
        <taxon>Craniata</taxon>
        <taxon>Vertebrata</taxon>
        <taxon>Euteleostomi</taxon>
        <taxon>Amphibia</taxon>
        <taxon>Batrachia</taxon>
        <taxon>Anura</taxon>
        <taxon>Pipoidea</taxon>
        <taxon>Pipidae</taxon>
        <taxon>Xenopodinae</taxon>
        <taxon>Xenopus</taxon>
        <taxon>Silurana</taxon>
    </lineage>
</organism>
<evidence type="ECO:0000256" key="7">
    <source>
        <dbReference type="ARBA" id="ARBA00022833"/>
    </source>
</evidence>
<dbReference type="PROSITE" id="PS51873">
    <property type="entry name" value="TRIAD"/>
    <property type="match status" value="1"/>
</dbReference>
<reference evidence="9" key="2">
    <citation type="submission" date="2020-05" db="UniProtKB">
        <authorList>
            <consortium name="Ensembl"/>
        </authorList>
    </citation>
    <scope>IDENTIFICATION</scope>
</reference>
<comment type="pathway">
    <text evidence="1">Protein modification; protein ubiquitination.</text>
</comment>
<reference evidence="9" key="1">
    <citation type="journal article" date="2010" name="Science">
        <title>The genome of the Western clawed frog Xenopus tropicalis.</title>
        <authorList>
            <person name="Hellsten U."/>
            <person name="Harland R.M."/>
            <person name="Gilchrist M.J."/>
            <person name="Hendrix D."/>
            <person name="Jurka J."/>
            <person name="Kapitonov V."/>
            <person name="Ovcharenko I."/>
            <person name="Putnam N.H."/>
            <person name="Shu S."/>
            <person name="Taher L."/>
            <person name="Blitz I.L."/>
            <person name="Blumberg B."/>
            <person name="Dichmann D.S."/>
            <person name="Dubchak I."/>
            <person name="Amaya E."/>
            <person name="Detter J.C."/>
            <person name="Fletcher R."/>
            <person name="Gerhard D.S."/>
            <person name="Goodstein D."/>
            <person name="Graves T."/>
            <person name="Grigoriev I.V."/>
            <person name="Grimwood J."/>
            <person name="Kawashima T."/>
            <person name="Lindquist E."/>
            <person name="Lucas S.M."/>
            <person name="Mead P.E."/>
            <person name="Mitros T."/>
            <person name="Ogino H."/>
            <person name="Ohta Y."/>
            <person name="Poliakov A.V."/>
            <person name="Pollet N."/>
            <person name="Robert J."/>
            <person name="Salamov A."/>
            <person name="Sater A.K."/>
            <person name="Schmutz J."/>
            <person name="Terry A."/>
            <person name="Vize P.D."/>
            <person name="Warren W.C."/>
            <person name="Wells D."/>
            <person name="Wills A."/>
            <person name="Wilson R.K."/>
            <person name="Zimmerman L.B."/>
            <person name="Zorn A.M."/>
            <person name="Grainger R."/>
            <person name="Grammer T."/>
            <person name="Khokha M.K."/>
            <person name="Richardson P.M."/>
            <person name="Rokhsar D.S."/>
        </authorList>
    </citation>
    <scope>NUCLEOTIDE SEQUENCE [LARGE SCALE GENOMIC DNA]</scope>
    <source>
        <strain evidence="9">Nigerian</strain>
    </source>
</reference>
<keyword evidence="2" id="KW-0808">Transferase</keyword>
<dbReference type="FunFam" id="1.20.120.1750:FF:000042">
    <property type="entry name" value="RBR-type E3 ubiquitin transferase"/>
    <property type="match status" value="1"/>
</dbReference>
<proteinExistence type="predicted"/>
<evidence type="ECO:0000256" key="3">
    <source>
        <dbReference type="ARBA" id="ARBA00022723"/>
    </source>
</evidence>
<dbReference type="AlphaFoldDB" id="A0A6I8RLH0"/>
<evidence type="ECO:0000256" key="5">
    <source>
        <dbReference type="ARBA" id="ARBA00022771"/>
    </source>
</evidence>
<dbReference type="Ensembl" id="ENSXETT00000094240">
    <property type="protein sequence ID" value="ENSXETP00000086100"/>
    <property type="gene ID" value="ENSXETG00000040540"/>
</dbReference>
<keyword evidence="6" id="KW-0833">Ubl conjugation pathway</keyword>
<dbReference type="GO" id="GO:0004842">
    <property type="term" value="F:ubiquitin-protein transferase activity"/>
    <property type="evidence" value="ECO:0007669"/>
    <property type="project" value="InterPro"/>
</dbReference>
<keyword evidence="3" id="KW-0479">Metal-binding</keyword>
<dbReference type="InterPro" id="IPR044066">
    <property type="entry name" value="TRIAD_supradom"/>
</dbReference>
<keyword evidence="4" id="KW-0677">Repeat</keyword>
<evidence type="ECO:0000256" key="1">
    <source>
        <dbReference type="ARBA" id="ARBA00004906"/>
    </source>
</evidence>
<keyword evidence="7" id="KW-0862">Zinc</keyword>
<feature type="domain" description="RING-type" evidence="8">
    <location>
        <begin position="1"/>
        <end position="102"/>
    </location>
</feature>
<dbReference type="InterPro" id="IPR031127">
    <property type="entry name" value="E3_UB_ligase_RBR"/>
</dbReference>